<gene>
    <name evidence="2" type="ORF">MNOR_LOCUS32799</name>
</gene>
<dbReference type="AlphaFoldDB" id="A0AAV2S3S3"/>
<reference evidence="2 3" key="1">
    <citation type="submission" date="2024-05" db="EMBL/GenBank/DDBJ databases">
        <authorList>
            <person name="Wallberg A."/>
        </authorList>
    </citation>
    <scope>NUCLEOTIDE SEQUENCE [LARGE SCALE GENOMIC DNA]</scope>
</reference>
<protein>
    <submittedName>
        <fullName evidence="2">Uncharacterized protein</fullName>
    </submittedName>
</protein>
<sequence length="401" mass="46740">MDYDSDYDDYDPKVRKHSIYDYHYQLPIWEQHLLTFLEPSTTPEKVLQSFSLSCFSPTAYYPSATEPLIIFLAYMRFIITRLPEASVDGIWEDILRKNLNFSRRFSRCNQGFDTWSPNSTISSFGYYGYDVIVPLKGIEISNWLNEALSTHSKTPNPYIRLELFRLINLFDVTCRITLEPLCNTFIHTICEVKPHRLYPSGKEDDVLFTVKEFNCIFSHIFNKVCIHHIISIDLNKQLNETHEVIDNNIATRFISHTLQIMGVYTAMARSNSDSKAKISELNHCSNILMGWMREFQTIIVHPPFLQYVVETVRDFTRAISNEDVLMYTRDKFVEDLAICHGTCMLPQMLLSRQVHGPTRVHQHSLLLSKLCGENRNNVEEYSDYEEAKSPSSDDWSNDSDY</sequence>
<evidence type="ECO:0000313" key="2">
    <source>
        <dbReference type="EMBL" id="CAL4162149.1"/>
    </source>
</evidence>
<accession>A0AAV2S3S3</accession>
<evidence type="ECO:0000313" key="3">
    <source>
        <dbReference type="Proteomes" id="UP001497623"/>
    </source>
</evidence>
<feature type="region of interest" description="Disordered" evidence="1">
    <location>
        <begin position="380"/>
        <end position="401"/>
    </location>
</feature>
<comment type="caution">
    <text evidence="2">The sequence shown here is derived from an EMBL/GenBank/DDBJ whole genome shotgun (WGS) entry which is preliminary data.</text>
</comment>
<keyword evidence="3" id="KW-1185">Reference proteome</keyword>
<evidence type="ECO:0000256" key="1">
    <source>
        <dbReference type="SAM" id="MobiDB-lite"/>
    </source>
</evidence>
<name>A0AAV2S3S3_MEGNR</name>
<dbReference type="EMBL" id="CAXKWB010045398">
    <property type="protein sequence ID" value="CAL4162149.1"/>
    <property type="molecule type" value="Genomic_DNA"/>
</dbReference>
<dbReference type="Proteomes" id="UP001497623">
    <property type="component" value="Unassembled WGS sequence"/>
</dbReference>
<proteinExistence type="predicted"/>
<organism evidence="2 3">
    <name type="scientific">Meganyctiphanes norvegica</name>
    <name type="common">Northern krill</name>
    <name type="synonym">Thysanopoda norvegica</name>
    <dbReference type="NCBI Taxonomy" id="48144"/>
    <lineage>
        <taxon>Eukaryota</taxon>
        <taxon>Metazoa</taxon>
        <taxon>Ecdysozoa</taxon>
        <taxon>Arthropoda</taxon>
        <taxon>Crustacea</taxon>
        <taxon>Multicrustacea</taxon>
        <taxon>Malacostraca</taxon>
        <taxon>Eumalacostraca</taxon>
        <taxon>Eucarida</taxon>
        <taxon>Euphausiacea</taxon>
        <taxon>Euphausiidae</taxon>
        <taxon>Meganyctiphanes</taxon>
    </lineage>
</organism>